<sequence length="77" mass="8442">MNEVYMPDTELKKLPPYWALSFSSNKEVADFLGELETACIMRTRPTDDSSVSELPRNANAKRASGLIDLFTSPGGCG</sequence>
<gene>
    <name evidence="1" type="ORF">NSPZN2_80026</name>
</gene>
<evidence type="ECO:0000313" key="1">
    <source>
        <dbReference type="EMBL" id="CAE6800229.1"/>
    </source>
</evidence>
<reference evidence="1 2" key="1">
    <citation type="submission" date="2021-02" db="EMBL/GenBank/DDBJ databases">
        <authorList>
            <person name="Han P."/>
        </authorList>
    </citation>
    <scope>NUCLEOTIDE SEQUENCE [LARGE SCALE GENOMIC DNA]</scope>
    <source>
        <strain evidence="1">Candidatus Nitrospira sp. ZN2</strain>
    </source>
</reference>
<evidence type="ECO:0000313" key="2">
    <source>
        <dbReference type="Proteomes" id="UP000675880"/>
    </source>
</evidence>
<comment type="caution">
    <text evidence="1">The sequence shown here is derived from an EMBL/GenBank/DDBJ whole genome shotgun (WGS) entry which is preliminary data.</text>
</comment>
<name>A0ABM8SBU9_9BACT</name>
<protein>
    <submittedName>
        <fullName evidence="1">Uncharacterized protein</fullName>
    </submittedName>
</protein>
<proteinExistence type="predicted"/>
<accession>A0ABM8SBU9</accession>
<dbReference type="EMBL" id="CAJNBJ010000021">
    <property type="protein sequence ID" value="CAE6800229.1"/>
    <property type="molecule type" value="Genomic_DNA"/>
</dbReference>
<organism evidence="1 2">
    <name type="scientific">Nitrospira defluvii</name>
    <dbReference type="NCBI Taxonomy" id="330214"/>
    <lineage>
        <taxon>Bacteria</taxon>
        <taxon>Pseudomonadati</taxon>
        <taxon>Nitrospirota</taxon>
        <taxon>Nitrospiria</taxon>
        <taxon>Nitrospirales</taxon>
        <taxon>Nitrospiraceae</taxon>
        <taxon>Nitrospira</taxon>
    </lineage>
</organism>
<dbReference type="Proteomes" id="UP000675880">
    <property type="component" value="Unassembled WGS sequence"/>
</dbReference>
<keyword evidence="2" id="KW-1185">Reference proteome</keyword>